<feature type="region of interest" description="Disordered" evidence="1">
    <location>
        <begin position="75"/>
        <end position="118"/>
    </location>
</feature>
<evidence type="ECO:0000313" key="2">
    <source>
        <dbReference type="EMBL" id="KAJ5390387.1"/>
    </source>
</evidence>
<gene>
    <name evidence="2" type="ORF">N7496_001455</name>
</gene>
<dbReference type="EMBL" id="JAPZBS010000001">
    <property type="protein sequence ID" value="KAJ5390387.1"/>
    <property type="molecule type" value="Genomic_DNA"/>
</dbReference>
<keyword evidence="3" id="KW-1185">Reference proteome</keyword>
<dbReference type="GeneID" id="81433563"/>
<sequence length="280" mass="31951">MSVLTIVHRAFPFALPWKRRSSTDKGKDKEIDIEVYTSDRDSHDHFHLGTLDADTPTPGTASLHCDVSHTLHIAVKPSPDHTTSPEDSSESSGTDSDSESQFENDHRRPSHGSASSARARLARVVSWASIVRSQCRWTNEQEKQLLMAEKQLARCQKAWSSEQEVWIAYTIPLDPHGLSRNEFDSNALATKPKIHELSEEKAAHEGFMLMRTRQQEEERNQFRKAWKRRRSLENAVTTKEETAITRSDTNRFIKIRRLQRYGHWGSTLATTESTVLTCQA</sequence>
<dbReference type="AlphaFoldDB" id="A0A9W9VVW6"/>
<reference evidence="2" key="1">
    <citation type="submission" date="2022-11" db="EMBL/GenBank/DDBJ databases">
        <authorList>
            <person name="Petersen C."/>
        </authorList>
    </citation>
    <scope>NUCLEOTIDE SEQUENCE</scope>
    <source>
        <strain evidence="2">IBT 29864</strain>
    </source>
</reference>
<dbReference type="Proteomes" id="UP001147782">
    <property type="component" value="Unassembled WGS sequence"/>
</dbReference>
<protein>
    <submittedName>
        <fullName evidence="2">Uncharacterized protein</fullName>
    </submittedName>
</protein>
<proteinExistence type="predicted"/>
<dbReference type="OrthoDB" id="4362041at2759"/>
<name>A0A9W9VVW6_9EURO</name>
<comment type="caution">
    <text evidence="2">The sequence shown here is derived from an EMBL/GenBank/DDBJ whole genome shotgun (WGS) entry which is preliminary data.</text>
</comment>
<accession>A0A9W9VVW6</accession>
<organism evidence="2 3">
    <name type="scientific">Penicillium cataractarum</name>
    <dbReference type="NCBI Taxonomy" id="2100454"/>
    <lineage>
        <taxon>Eukaryota</taxon>
        <taxon>Fungi</taxon>
        <taxon>Dikarya</taxon>
        <taxon>Ascomycota</taxon>
        <taxon>Pezizomycotina</taxon>
        <taxon>Eurotiomycetes</taxon>
        <taxon>Eurotiomycetidae</taxon>
        <taxon>Eurotiales</taxon>
        <taxon>Aspergillaceae</taxon>
        <taxon>Penicillium</taxon>
    </lineage>
</organism>
<reference evidence="2" key="2">
    <citation type="journal article" date="2023" name="IMA Fungus">
        <title>Comparative genomic study of the Penicillium genus elucidates a diverse pangenome and 15 lateral gene transfer events.</title>
        <authorList>
            <person name="Petersen C."/>
            <person name="Sorensen T."/>
            <person name="Nielsen M.R."/>
            <person name="Sondergaard T.E."/>
            <person name="Sorensen J.L."/>
            <person name="Fitzpatrick D.A."/>
            <person name="Frisvad J.C."/>
            <person name="Nielsen K.L."/>
        </authorList>
    </citation>
    <scope>NUCLEOTIDE SEQUENCE</scope>
    <source>
        <strain evidence="2">IBT 29864</strain>
    </source>
</reference>
<dbReference type="RefSeq" id="XP_056561115.1">
    <property type="nucleotide sequence ID" value="XM_056694386.1"/>
</dbReference>
<evidence type="ECO:0000256" key="1">
    <source>
        <dbReference type="SAM" id="MobiDB-lite"/>
    </source>
</evidence>
<evidence type="ECO:0000313" key="3">
    <source>
        <dbReference type="Proteomes" id="UP001147782"/>
    </source>
</evidence>